<dbReference type="AlphaFoldDB" id="A0A5N4CA53"/>
<feature type="region of interest" description="Disordered" evidence="1">
    <location>
        <begin position="11"/>
        <end position="80"/>
    </location>
</feature>
<evidence type="ECO:0000313" key="3">
    <source>
        <dbReference type="Proteomes" id="UP000299084"/>
    </source>
</evidence>
<accession>A0A5N4CA53</accession>
<evidence type="ECO:0000256" key="1">
    <source>
        <dbReference type="SAM" id="MobiDB-lite"/>
    </source>
</evidence>
<dbReference type="EMBL" id="JWIN03000032">
    <property type="protein sequence ID" value="KAB1255766.1"/>
    <property type="molecule type" value="Genomic_DNA"/>
</dbReference>
<dbReference type="Proteomes" id="UP000299084">
    <property type="component" value="Unassembled WGS sequence"/>
</dbReference>
<name>A0A5N4CA53_CAMDR</name>
<sequence>MAGPCCWQPEDLGLPTVVPSSSPELSTRRRVAHPGVLSPRQVKADSPTHGEDHEARSTCWEETCQSQHPRSAHSLLALSR</sequence>
<reference evidence="2 3" key="1">
    <citation type="journal article" date="2019" name="Mol. Ecol. Resour.">
        <title>Improving Illumina assemblies with Hi-C and long reads: an example with the North African dromedary.</title>
        <authorList>
            <person name="Elbers J.P."/>
            <person name="Rogers M.F."/>
            <person name="Perelman P.L."/>
            <person name="Proskuryakova A.A."/>
            <person name="Serdyukova N.A."/>
            <person name="Johnson W.E."/>
            <person name="Horin P."/>
            <person name="Corander J."/>
            <person name="Murphy D."/>
            <person name="Burger P.A."/>
        </authorList>
    </citation>
    <scope>NUCLEOTIDE SEQUENCE [LARGE SCALE GENOMIC DNA]</scope>
    <source>
        <strain evidence="2">Drom800</strain>
        <tissue evidence="2">Blood</tissue>
    </source>
</reference>
<feature type="compositionally biased region" description="Basic and acidic residues" evidence="1">
    <location>
        <begin position="42"/>
        <end position="56"/>
    </location>
</feature>
<comment type="caution">
    <text evidence="2">The sequence shown here is derived from an EMBL/GenBank/DDBJ whole genome shotgun (WGS) entry which is preliminary data.</text>
</comment>
<protein>
    <submittedName>
        <fullName evidence="2">Uncharacterized protein</fullName>
    </submittedName>
</protein>
<proteinExistence type="predicted"/>
<evidence type="ECO:0000313" key="2">
    <source>
        <dbReference type="EMBL" id="KAB1255766.1"/>
    </source>
</evidence>
<organism evidence="2 3">
    <name type="scientific">Camelus dromedarius</name>
    <name type="common">Dromedary</name>
    <name type="synonym">Arabian camel</name>
    <dbReference type="NCBI Taxonomy" id="9838"/>
    <lineage>
        <taxon>Eukaryota</taxon>
        <taxon>Metazoa</taxon>
        <taxon>Chordata</taxon>
        <taxon>Craniata</taxon>
        <taxon>Vertebrata</taxon>
        <taxon>Euteleostomi</taxon>
        <taxon>Mammalia</taxon>
        <taxon>Eutheria</taxon>
        <taxon>Laurasiatheria</taxon>
        <taxon>Artiodactyla</taxon>
        <taxon>Tylopoda</taxon>
        <taxon>Camelidae</taxon>
        <taxon>Camelus</taxon>
    </lineage>
</organism>
<keyword evidence="3" id="KW-1185">Reference proteome</keyword>
<gene>
    <name evidence="2" type="ORF">Cadr_000027829</name>
</gene>